<name>A0ABT3JXA3_9XANT</name>
<dbReference type="EMBL" id="JAPCHY010000007">
    <property type="protein sequence ID" value="MCW4472790.1"/>
    <property type="molecule type" value="Genomic_DNA"/>
</dbReference>
<evidence type="ECO:0008006" key="4">
    <source>
        <dbReference type="Google" id="ProtNLM"/>
    </source>
</evidence>
<comment type="caution">
    <text evidence="2">The sequence shown here is derived from an EMBL/GenBank/DDBJ whole genome shotgun (WGS) entry which is preliminary data.</text>
</comment>
<sequence length="109" mass="12171">MKRFLYALPLIALLGASATVHADTLLIDRSKEKPAGTLPVRGQSMSQVEASFGAPQERLEPRGGQKRQWPTINRWVYPGFTVYFEKQRVIDVVANQASPEEIGPKPPIR</sequence>
<dbReference type="Proteomes" id="UP001209922">
    <property type="component" value="Unassembled WGS sequence"/>
</dbReference>
<feature type="signal peptide" evidence="1">
    <location>
        <begin position="1"/>
        <end position="22"/>
    </location>
</feature>
<evidence type="ECO:0000313" key="2">
    <source>
        <dbReference type="EMBL" id="MCW4472790.1"/>
    </source>
</evidence>
<reference evidence="2 3" key="1">
    <citation type="submission" date="2022-10" db="EMBL/GenBank/DDBJ databases">
        <title>Xanthomonas sp. H13-6.</title>
        <authorList>
            <person name="Liu X."/>
            <person name="Deng Z."/>
            <person name="Jiang Y."/>
            <person name="Yu T."/>
            <person name="Ai J."/>
        </authorList>
    </citation>
    <scope>NUCLEOTIDE SEQUENCE [LARGE SCALE GENOMIC DNA]</scope>
    <source>
        <strain evidence="2 3">H13-6</strain>
    </source>
</reference>
<evidence type="ECO:0000256" key="1">
    <source>
        <dbReference type="SAM" id="SignalP"/>
    </source>
</evidence>
<keyword evidence="3" id="KW-1185">Reference proteome</keyword>
<feature type="chain" id="PRO_5045564138" description="Phosphodiesterase" evidence="1">
    <location>
        <begin position="23"/>
        <end position="109"/>
    </location>
</feature>
<dbReference type="RefSeq" id="WP_265127771.1">
    <property type="nucleotide sequence ID" value="NZ_JAPCHY010000007.1"/>
</dbReference>
<keyword evidence="1" id="KW-0732">Signal</keyword>
<protein>
    <recommendedName>
        <fullName evidence="4">Phosphodiesterase</fullName>
    </recommendedName>
</protein>
<organism evidence="2 3">
    <name type="scientific">Xanthomonas chitinilytica</name>
    <dbReference type="NCBI Taxonomy" id="2989819"/>
    <lineage>
        <taxon>Bacteria</taxon>
        <taxon>Pseudomonadati</taxon>
        <taxon>Pseudomonadota</taxon>
        <taxon>Gammaproteobacteria</taxon>
        <taxon>Lysobacterales</taxon>
        <taxon>Lysobacteraceae</taxon>
        <taxon>Xanthomonas</taxon>
    </lineage>
</organism>
<gene>
    <name evidence="2" type="ORF">OK345_09755</name>
</gene>
<accession>A0ABT3JXA3</accession>
<proteinExistence type="predicted"/>
<evidence type="ECO:0000313" key="3">
    <source>
        <dbReference type="Proteomes" id="UP001209922"/>
    </source>
</evidence>